<feature type="domain" description="Flagellar basal-body/hook protein C-terminal" evidence="7">
    <location>
        <begin position="379"/>
        <end position="423"/>
    </location>
</feature>
<dbReference type="AlphaFoldDB" id="L0IJW4"/>
<keyword evidence="10" id="KW-0966">Cell projection</keyword>
<dbReference type="InterPro" id="IPR037925">
    <property type="entry name" value="FlgE/F/G-like"/>
</dbReference>
<accession>L0IJW4</accession>
<name>L0IJW4_THETR</name>
<evidence type="ECO:0000256" key="4">
    <source>
        <dbReference type="ARBA" id="ARBA00023143"/>
    </source>
</evidence>
<sequence>MLRSMYSAVSGLKAHQAEMDVIGNNIANVNTVGFKASRMTFKEIFNQTIKGASAPQGSGGGTNPQQVGLGVAIASIDTLFTNGGSQRTDNPTDLSIDGNGFFIVNNGGANLYTRAGNFSFDSNGDLVTPDGYKVMGWISQDGKTVNTDTGNLSPISIKNWSSTSPASTKSIQLGGNLDADTSIGSSVSYNVTIYDSQGGSHVATIQFTKQDNAGNWSAEITNFDGNDLSASPVTIGTIQFDSTGIIQQPNPSSPTAGIFTVGVSSLPITNTNATLGDGTNITVDLSKLTMYSNSSDLRVLSKDGNSAGSIESINIDQYGVVSGIYSNGRTQVIGQIALADFQNTQGLEKVGNTMFINTVNSGDPMIGAANTGTRGTINPGTLEMSNVDLANEFANMITTQRGFEANSKVITTSDEILQDLVNLKR</sequence>
<dbReference type="InterPro" id="IPR020013">
    <property type="entry name" value="Flagellar_FlgE/F/G"/>
</dbReference>
<comment type="subcellular location">
    <subcellularLocation>
        <location evidence="1 5">Bacterial flagellum basal body</location>
    </subcellularLocation>
</comment>
<dbReference type="Pfam" id="PF07559">
    <property type="entry name" value="FlgE_D2"/>
    <property type="match status" value="1"/>
</dbReference>
<dbReference type="HOGENOM" id="CLU_013687_2_4_9"/>
<dbReference type="PATRIC" id="fig|698948.3.peg.1405"/>
<protein>
    <recommendedName>
        <fullName evidence="3">Flagellar hook protein FlgE</fullName>
    </recommendedName>
</protein>
<dbReference type="InterPro" id="IPR010930">
    <property type="entry name" value="Flg_bb/hook_C_dom"/>
</dbReference>
<dbReference type="InterPro" id="IPR011491">
    <property type="entry name" value="FlgE_D2"/>
</dbReference>
<dbReference type="EMBL" id="CP003066">
    <property type="protein sequence ID" value="AGB19054.1"/>
    <property type="molecule type" value="Genomic_DNA"/>
</dbReference>
<proteinExistence type="inferred from homology"/>
<dbReference type="Pfam" id="PF22692">
    <property type="entry name" value="LlgE_F_G_D1"/>
    <property type="match status" value="1"/>
</dbReference>
<evidence type="ECO:0000259" key="8">
    <source>
        <dbReference type="Pfam" id="PF07559"/>
    </source>
</evidence>
<evidence type="ECO:0000259" key="7">
    <source>
        <dbReference type="Pfam" id="PF06429"/>
    </source>
</evidence>
<dbReference type="GO" id="GO:0030694">
    <property type="term" value="C:bacterial-type flagellum basal body, rod"/>
    <property type="evidence" value="ECO:0007669"/>
    <property type="project" value="InterPro"/>
</dbReference>
<dbReference type="GO" id="GO:0005829">
    <property type="term" value="C:cytosol"/>
    <property type="evidence" value="ECO:0007669"/>
    <property type="project" value="TreeGrafter"/>
</dbReference>
<dbReference type="NCBIfam" id="TIGR03506">
    <property type="entry name" value="FlgEFG_subfam"/>
    <property type="match status" value="1"/>
</dbReference>
<evidence type="ECO:0000256" key="1">
    <source>
        <dbReference type="ARBA" id="ARBA00004117"/>
    </source>
</evidence>
<dbReference type="GO" id="GO:0071978">
    <property type="term" value="P:bacterial-type flagellum-dependent swarming motility"/>
    <property type="evidence" value="ECO:0007669"/>
    <property type="project" value="TreeGrafter"/>
</dbReference>
<dbReference type="RefSeq" id="WP_015311640.1">
    <property type="nucleotide sequence ID" value="NC_019970.1"/>
</dbReference>
<evidence type="ECO:0000313" key="11">
    <source>
        <dbReference type="Proteomes" id="UP000010845"/>
    </source>
</evidence>
<feature type="domain" description="Flagellar hook protein FlgE/F/G-like D1" evidence="9">
    <location>
        <begin position="96"/>
        <end position="144"/>
    </location>
</feature>
<dbReference type="InterPro" id="IPR001444">
    <property type="entry name" value="Flag_bb_rod_N"/>
</dbReference>
<dbReference type="InterPro" id="IPR019776">
    <property type="entry name" value="Flagellar_basal_body_rod_CS"/>
</dbReference>
<dbReference type="PANTHER" id="PTHR30435">
    <property type="entry name" value="FLAGELLAR PROTEIN"/>
    <property type="match status" value="1"/>
</dbReference>
<reference evidence="10 11" key="1">
    <citation type="submission" date="2012-03" db="EMBL/GenBank/DDBJ databases">
        <title>Complete sequence of chromosome of Thermoanaerobacterium thermosaccharolyticum M0795.</title>
        <authorList>
            <consortium name="US DOE Joint Genome Institute"/>
            <person name="Lucas S."/>
            <person name="Han J."/>
            <person name="Lapidus A."/>
            <person name="Cheng J.-F."/>
            <person name="Goodwin L."/>
            <person name="Pitluck S."/>
            <person name="Peters L."/>
            <person name="Teshima H."/>
            <person name="Detter J.C."/>
            <person name="Han C."/>
            <person name="Tapia R."/>
            <person name="Land M."/>
            <person name="Hauser L."/>
            <person name="Kyrpides N."/>
            <person name="Ivanova N."/>
            <person name="Pagani I."/>
            <person name="Feinberg L."/>
            <person name="Folden J."/>
            <person name="Hogsett D."/>
            <person name="Shaw J."/>
            <person name="Woyke T."/>
        </authorList>
    </citation>
    <scope>NUCLEOTIDE SEQUENCE [LARGE SCALE GENOMIC DNA]</scope>
    <source>
        <strain evidence="10 11">M0795</strain>
    </source>
</reference>
<evidence type="ECO:0000256" key="2">
    <source>
        <dbReference type="ARBA" id="ARBA00009677"/>
    </source>
</evidence>
<evidence type="ECO:0000259" key="6">
    <source>
        <dbReference type="Pfam" id="PF00460"/>
    </source>
</evidence>
<dbReference type="Pfam" id="PF00460">
    <property type="entry name" value="Flg_bb_rod"/>
    <property type="match status" value="1"/>
</dbReference>
<dbReference type="InterPro" id="IPR012836">
    <property type="entry name" value="FlgF"/>
</dbReference>
<keyword evidence="10" id="KW-0969">Cilium</keyword>
<dbReference type="PANTHER" id="PTHR30435:SF1">
    <property type="entry name" value="FLAGELLAR HOOK PROTEIN FLGE"/>
    <property type="match status" value="1"/>
</dbReference>
<comment type="similarity">
    <text evidence="2 5">Belongs to the flagella basal body rod proteins family.</text>
</comment>
<feature type="domain" description="Flagellar basal body rod protein N-terminal" evidence="6">
    <location>
        <begin position="5"/>
        <end position="35"/>
    </location>
</feature>
<dbReference type="Proteomes" id="UP000010845">
    <property type="component" value="Chromosome"/>
</dbReference>
<keyword evidence="10" id="KW-0282">Flagellum</keyword>
<dbReference type="Pfam" id="PF06429">
    <property type="entry name" value="Flg_bbr_C"/>
    <property type="match status" value="1"/>
</dbReference>
<keyword evidence="4 5" id="KW-0975">Bacterial flagellum</keyword>
<dbReference type="InterPro" id="IPR053967">
    <property type="entry name" value="LlgE_F_G-like_D1"/>
</dbReference>
<feature type="domain" description="Flagellar hook protein FlgE D2" evidence="8">
    <location>
        <begin position="176"/>
        <end position="304"/>
    </location>
</feature>
<organism evidence="10 11">
    <name type="scientific">Thermoanaerobacterium thermosaccharolyticum M0795</name>
    <dbReference type="NCBI Taxonomy" id="698948"/>
    <lineage>
        <taxon>Bacteria</taxon>
        <taxon>Bacillati</taxon>
        <taxon>Bacillota</taxon>
        <taxon>Clostridia</taxon>
        <taxon>Thermoanaerobacterales</taxon>
        <taxon>Thermoanaerobacteraceae</taxon>
        <taxon>Thermoanaerobacterium</taxon>
    </lineage>
</organism>
<dbReference type="KEGG" id="tto:Thethe_01412"/>
<dbReference type="NCBIfam" id="TIGR02490">
    <property type="entry name" value="flgF"/>
    <property type="match status" value="1"/>
</dbReference>
<gene>
    <name evidence="10" type="ORF">Thethe_01412</name>
</gene>
<dbReference type="InterPro" id="IPR037058">
    <property type="entry name" value="Falgellar_hook_FlgE_sf"/>
</dbReference>
<evidence type="ECO:0000259" key="9">
    <source>
        <dbReference type="Pfam" id="PF22692"/>
    </source>
</evidence>
<dbReference type="Gene3D" id="2.60.98.20">
    <property type="entry name" value="Flagellar hook protein FlgE"/>
    <property type="match status" value="1"/>
</dbReference>
<dbReference type="SUPFAM" id="SSF117143">
    <property type="entry name" value="Flagellar hook protein flgE"/>
    <property type="match status" value="1"/>
</dbReference>
<evidence type="ECO:0000256" key="3">
    <source>
        <dbReference type="ARBA" id="ARBA00019015"/>
    </source>
</evidence>
<evidence type="ECO:0000313" key="10">
    <source>
        <dbReference type="EMBL" id="AGB19054.1"/>
    </source>
</evidence>
<evidence type="ECO:0000256" key="5">
    <source>
        <dbReference type="RuleBase" id="RU362116"/>
    </source>
</evidence>
<dbReference type="PROSITE" id="PS00588">
    <property type="entry name" value="FLAGELLA_BB_ROD"/>
    <property type="match status" value="1"/>
</dbReference>
<dbReference type="GO" id="GO:0009424">
    <property type="term" value="C:bacterial-type flagellum hook"/>
    <property type="evidence" value="ECO:0007669"/>
    <property type="project" value="TreeGrafter"/>
</dbReference>